<dbReference type="InterPro" id="IPR014757">
    <property type="entry name" value="Tscrpt_reg_IclR_C"/>
</dbReference>
<proteinExistence type="predicted"/>
<dbReference type="PANTHER" id="PTHR30136:SF24">
    <property type="entry name" value="HTH-TYPE TRANSCRIPTIONAL REPRESSOR ALLR"/>
    <property type="match status" value="1"/>
</dbReference>
<dbReference type="Proteomes" id="UP001275440">
    <property type="component" value="Unassembled WGS sequence"/>
</dbReference>
<organism evidence="6 7">
    <name type="scientific">Rhodococcus zopfii</name>
    <dbReference type="NCBI Taxonomy" id="43772"/>
    <lineage>
        <taxon>Bacteria</taxon>
        <taxon>Bacillati</taxon>
        <taxon>Actinomycetota</taxon>
        <taxon>Actinomycetes</taxon>
        <taxon>Mycobacteriales</taxon>
        <taxon>Nocardiaceae</taxon>
        <taxon>Rhodococcus</taxon>
    </lineage>
</organism>
<accession>A0ABU3WW75</accession>
<keyword evidence="2" id="KW-0238">DNA-binding</keyword>
<dbReference type="Pfam" id="PF01614">
    <property type="entry name" value="IclR_C"/>
    <property type="match status" value="1"/>
</dbReference>
<feature type="domain" description="IclR-ED" evidence="5">
    <location>
        <begin position="59"/>
        <end position="242"/>
    </location>
</feature>
<dbReference type="PROSITE" id="PS51077">
    <property type="entry name" value="HTH_ICLR"/>
    <property type="match status" value="1"/>
</dbReference>
<reference evidence="6 7" key="1">
    <citation type="submission" date="2019-10" db="EMBL/GenBank/DDBJ databases">
        <title>Draft Genome Assembly of Rhodococcus zopfii DSM44189.</title>
        <authorList>
            <person name="Sutton J.M."/>
            <person name="Akob D.M."/>
            <person name="Bushman T.J."/>
        </authorList>
    </citation>
    <scope>NUCLEOTIDE SEQUENCE [LARGE SCALE GENOMIC DNA]</scope>
    <source>
        <strain evidence="6 7">DSM 44189</strain>
    </source>
</reference>
<dbReference type="Gene3D" id="3.30.450.40">
    <property type="match status" value="1"/>
</dbReference>
<dbReference type="SMART" id="SM00346">
    <property type="entry name" value="HTH_ICLR"/>
    <property type="match status" value="1"/>
</dbReference>
<sequence>MIARMTCILDAFDGRNAQLTLEDLELRTGLPRSTVHRILDQLIRLEWVDRASLGYRLGRRSRGADGAPGHDRIRAAAAPVLHRLALQTGHVAHLTVLDGCDSVYLDKVGGRLAAALPTRVGGRRPAHVNAGGKAMLAWLPAESVDNLVGAGLRICTDRTIADLDALHRELGRIRGRHGLAFESGESVPGVACVGAAVLGTDGPAAGISLCGAERTVDPDRLGPLVAAAAREVTQALSPASGTPAPRARFR</sequence>
<gene>
    <name evidence="6" type="ORF">F8M49_27765</name>
</gene>
<dbReference type="SUPFAM" id="SSF55781">
    <property type="entry name" value="GAF domain-like"/>
    <property type="match status" value="1"/>
</dbReference>
<evidence type="ECO:0000259" key="4">
    <source>
        <dbReference type="PROSITE" id="PS51077"/>
    </source>
</evidence>
<dbReference type="PROSITE" id="PS51078">
    <property type="entry name" value="ICLR_ED"/>
    <property type="match status" value="1"/>
</dbReference>
<evidence type="ECO:0000259" key="5">
    <source>
        <dbReference type="PROSITE" id="PS51078"/>
    </source>
</evidence>
<dbReference type="InterPro" id="IPR036390">
    <property type="entry name" value="WH_DNA-bd_sf"/>
</dbReference>
<protein>
    <submittedName>
        <fullName evidence="6">IclR family transcriptional regulator</fullName>
    </submittedName>
</protein>
<keyword evidence="7" id="KW-1185">Reference proteome</keyword>
<dbReference type="EMBL" id="WBMO01000005">
    <property type="protein sequence ID" value="MDV2478256.1"/>
    <property type="molecule type" value="Genomic_DNA"/>
</dbReference>
<evidence type="ECO:0000313" key="7">
    <source>
        <dbReference type="Proteomes" id="UP001275440"/>
    </source>
</evidence>
<dbReference type="InterPro" id="IPR050707">
    <property type="entry name" value="HTH_MetabolicPath_Reg"/>
</dbReference>
<evidence type="ECO:0000256" key="2">
    <source>
        <dbReference type="ARBA" id="ARBA00023125"/>
    </source>
</evidence>
<keyword evidence="1" id="KW-0805">Transcription regulation</keyword>
<evidence type="ECO:0000256" key="3">
    <source>
        <dbReference type="ARBA" id="ARBA00023163"/>
    </source>
</evidence>
<name>A0ABU3WW75_9NOCA</name>
<dbReference type="Pfam" id="PF09339">
    <property type="entry name" value="HTH_IclR"/>
    <property type="match status" value="1"/>
</dbReference>
<dbReference type="PANTHER" id="PTHR30136">
    <property type="entry name" value="HELIX-TURN-HELIX TRANSCRIPTIONAL REGULATOR, ICLR FAMILY"/>
    <property type="match status" value="1"/>
</dbReference>
<feature type="domain" description="HTH iclR-type" evidence="4">
    <location>
        <begin position="1"/>
        <end position="59"/>
    </location>
</feature>
<dbReference type="InterPro" id="IPR036388">
    <property type="entry name" value="WH-like_DNA-bd_sf"/>
</dbReference>
<dbReference type="SUPFAM" id="SSF46785">
    <property type="entry name" value="Winged helix' DNA-binding domain"/>
    <property type="match status" value="1"/>
</dbReference>
<comment type="caution">
    <text evidence="6">The sequence shown here is derived from an EMBL/GenBank/DDBJ whole genome shotgun (WGS) entry which is preliminary data.</text>
</comment>
<keyword evidence="3" id="KW-0804">Transcription</keyword>
<evidence type="ECO:0000256" key="1">
    <source>
        <dbReference type="ARBA" id="ARBA00023015"/>
    </source>
</evidence>
<evidence type="ECO:0000313" key="6">
    <source>
        <dbReference type="EMBL" id="MDV2478256.1"/>
    </source>
</evidence>
<dbReference type="InterPro" id="IPR005471">
    <property type="entry name" value="Tscrpt_reg_IclR_N"/>
</dbReference>
<dbReference type="Gene3D" id="1.10.10.10">
    <property type="entry name" value="Winged helix-like DNA-binding domain superfamily/Winged helix DNA-binding domain"/>
    <property type="match status" value="1"/>
</dbReference>
<dbReference type="InterPro" id="IPR029016">
    <property type="entry name" value="GAF-like_dom_sf"/>
</dbReference>